<feature type="region of interest" description="Disordered" evidence="1">
    <location>
        <begin position="1"/>
        <end position="23"/>
    </location>
</feature>
<evidence type="ECO:0000313" key="2">
    <source>
        <dbReference type="EMBL" id="QLQ30759.1"/>
    </source>
</evidence>
<protein>
    <submittedName>
        <fullName evidence="2">Tandem-95 repeat protein</fullName>
    </submittedName>
</protein>
<dbReference type="Gene3D" id="2.60.40.3440">
    <property type="match status" value="4"/>
</dbReference>
<gene>
    <name evidence="2" type="ORF">HZT40_03095</name>
</gene>
<reference evidence="2" key="1">
    <citation type="submission" date="2020-06" db="EMBL/GenBank/DDBJ databases">
        <title>Analysis procedures for assessing recovery of high quality, complete, closed genomes from Nanopore long read metagenome sequencing.</title>
        <authorList>
            <person name="Bessarab I."/>
            <person name="Arumugam K."/>
            <person name="Haryono M."/>
            <person name="Liu X."/>
            <person name="Roy S."/>
            <person name="Zuniga-Montanez R.E."/>
            <person name="Qiu G."/>
            <person name="Drautz-Moses D.I."/>
            <person name="Law Y.Y."/>
            <person name="Wuertz S."/>
            <person name="Lauro F.M."/>
            <person name="Huson D.H."/>
            <person name="Williams R.B."/>
        </authorList>
    </citation>
    <scope>NUCLEOTIDE SEQUENCE [LARGE SCALE GENOMIC DNA]</scope>
    <source>
        <strain evidence="2">SSD2</strain>
    </source>
</reference>
<keyword evidence="3" id="KW-1185">Reference proteome</keyword>
<evidence type="ECO:0000256" key="1">
    <source>
        <dbReference type="SAM" id="MobiDB-lite"/>
    </source>
</evidence>
<dbReference type="EMBL" id="CP059265">
    <property type="protein sequence ID" value="QLQ30759.1"/>
    <property type="molecule type" value="Genomic_DNA"/>
</dbReference>
<dbReference type="AlphaFoldDB" id="A0A7L6ANX6"/>
<evidence type="ECO:0000313" key="3">
    <source>
        <dbReference type="Proteomes" id="UP000510621"/>
    </source>
</evidence>
<accession>A0A7L6ANX6</accession>
<name>A0A7L6ANX6_9GAMM</name>
<dbReference type="Pfam" id="PF17963">
    <property type="entry name" value="Big_9"/>
    <property type="match status" value="4"/>
</dbReference>
<dbReference type="KEGG" id="this:HZT40_03095"/>
<sequence>MTLNLLDNDGSPKPTIVSNTSPTAGGKVTLNKTTGVMTYTPKSGFSGADSFSYTVKNASGLTAVATVTITVKAGVPPTPANDAATTEYNTPVTLNLLDNDGSPKPTIVSNTSPTAGGKVTLNKTTGVMTYTPKSGFSGTDSFNYTVKNASGLTAPATVTITVKAGVPPTPVDDSATTKYNTPVTLNLLDNDGSPKPTIVSNTTPVAGGRVTLNKTTGAMTYTPKSGFSGTDSFSYTVKNASGLTAPAAVTITVQSNAAPTANGGWYEVGVNRARLIKLGGNDPDGDAVSVKSYTTPAHGKVSKSGSNYYYTPNAGYVAKTHFPTP</sequence>
<dbReference type="Proteomes" id="UP000510621">
    <property type="component" value="Chromosome"/>
</dbReference>
<organism evidence="2 3">
    <name type="scientific">Candidatus Thiothrix singaporensis</name>
    <dbReference type="NCBI Taxonomy" id="2799669"/>
    <lineage>
        <taxon>Bacteria</taxon>
        <taxon>Pseudomonadati</taxon>
        <taxon>Pseudomonadota</taxon>
        <taxon>Gammaproteobacteria</taxon>
        <taxon>Thiotrichales</taxon>
        <taxon>Thiotrichaceae</taxon>
        <taxon>Thiothrix</taxon>
    </lineage>
</organism>
<proteinExistence type="predicted"/>
<dbReference type="NCBIfam" id="NF012211">
    <property type="entry name" value="tand_rpt_95"/>
    <property type="match status" value="3"/>
</dbReference>